<sequence length="43" mass="5096">MSFSMIIMNYCSAITKTSSHIHYDYTRTTKTSSHIHYDYTRTT</sequence>
<evidence type="ECO:0000313" key="1">
    <source>
        <dbReference type="EMBL" id="CDW51057.1"/>
    </source>
</evidence>
<protein>
    <submittedName>
        <fullName evidence="1">Uncharacterized protein</fullName>
    </submittedName>
</protein>
<organism evidence="1">
    <name type="scientific">Lepeophtheirus salmonis</name>
    <name type="common">Salmon louse</name>
    <name type="synonym">Caligus salmonis</name>
    <dbReference type="NCBI Taxonomy" id="72036"/>
    <lineage>
        <taxon>Eukaryota</taxon>
        <taxon>Metazoa</taxon>
        <taxon>Ecdysozoa</taxon>
        <taxon>Arthropoda</taxon>
        <taxon>Crustacea</taxon>
        <taxon>Multicrustacea</taxon>
        <taxon>Hexanauplia</taxon>
        <taxon>Copepoda</taxon>
        <taxon>Siphonostomatoida</taxon>
        <taxon>Caligidae</taxon>
        <taxon>Lepeophtheirus</taxon>
    </lineage>
</organism>
<proteinExistence type="predicted"/>
<dbReference type="AlphaFoldDB" id="A0A0K2VLG9"/>
<name>A0A0K2VLG9_LEPSM</name>
<reference evidence="1" key="1">
    <citation type="submission" date="2014-05" db="EMBL/GenBank/DDBJ databases">
        <authorList>
            <person name="Chronopoulou M."/>
        </authorList>
    </citation>
    <scope>NUCLEOTIDE SEQUENCE</scope>
    <source>
        <tissue evidence="1">Whole organism</tissue>
    </source>
</reference>
<dbReference type="EMBL" id="HACA01033696">
    <property type="protein sequence ID" value="CDW51057.1"/>
    <property type="molecule type" value="Transcribed_RNA"/>
</dbReference>
<accession>A0A0K2VLG9</accession>